<name>A0A2T3YR45_TRIA4</name>
<comment type="similarity">
    <text evidence="1">Belongs to the Gfa family.</text>
</comment>
<dbReference type="EMBL" id="KZ679283">
    <property type="protein sequence ID" value="PTB35038.1"/>
    <property type="molecule type" value="Genomic_DNA"/>
</dbReference>
<feature type="domain" description="CENP-V/GFA" evidence="5">
    <location>
        <begin position="2"/>
        <end position="125"/>
    </location>
</feature>
<organism evidence="6 7">
    <name type="scientific">Trichoderma asperellum (strain ATCC 204424 / CBS 433.97 / NBRC 101777)</name>
    <dbReference type="NCBI Taxonomy" id="1042311"/>
    <lineage>
        <taxon>Eukaryota</taxon>
        <taxon>Fungi</taxon>
        <taxon>Dikarya</taxon>
        <taxon>Ascomycota</taxon>
        <taxon>Pezizomycotina</taxon>
        <taxon>Sordariomycetes</taxon>
        <taxon>Hypocreomycetidae</taxon>
        <taxon>Hypocreales</taxon>
        <taxon>Hypocreaceae</taxon>
        <taxon>Trichoderma</taxon>
    </lineage>
</organism>
<sequence>MPSGSCWCGDVKYEFIGDSTHVVLCHCLSCQKISGGTNTANIPVAREKLTVISGAPKSHTQKHEDGFNLTVFFCGNCGTVIYKKADADMFATISLIQSGTLDGSAKEKIGKPSSELNVKLRASWLAEVSTAVQKQGFV</sequence>
<reference evidence="6 7" key="1">
    <citation type="submission" date="2016-07" db="EMBL/GenBank/DDBJ databases">
        <title>Multiple horizontal gene transfer events from other fungi enriched the ability of initially mycotrophic Trichoderma (Ascomycota) to feed on dead plant biomass.</title>
        <authorList>
            <consortium name="DOE Joint Genome Institute"/>
            <person name="Aerts A."/>
            <person name="Atanasova L."/>
            <person name="Chenthamara K."/>
            <person name="Zhang J."/>
            <person name="Grujic M."/>
            <person name="Henrissat B."/>
            <person name="Kuo A."/>
            <person name="Salamov A."/>
            <person name="Lipzen A."/>
            <person name="Labutti K."/>
            <person name="Barry K."/>
            <person name="Miao Y."/>
            <person name="Rahimi M.J."/>
            <person name="Shen Q."/>
            <person name="Grigoriev I.V."/>
            <person name="Kubicek C.P."/>
            <person name="Druzhinina I.S."/>
        </authorList>
    </citation>
    <scope>NUCLEOTIDE SEQUENCE [LARGE SCALE GENOMIC DNA]</scope>
    <source>
        <strain evidence="6 7">CBS 433.97</strain>
    </source>
</reference>
<keyword evidence="3" id="KW-0862">Zinc</keyword>
<protein>
    <recommendedName>
        <fullName evidence="5">CENP-V/GFA domain-containing protein</fullName>
    </recommendedName>
</protein>
<evidence type="ECO:0000256" key="2">
    <source>
        <dbReference type="ARBA" id="ARBA00022723"/>
    </source>
</evidence>
<keyword evidence="4" id="KW-0456">Lyase</keyword>
<dbReference type="SUPFAM" id="SSF51316">
    <property type="entry name" value="Mss4-like"/>
    <property type="match status" value="1"/>
</dbReference>
<evidence type="ECO:0000313" key="7">
    <source>
        <dbReference type="Proteomes" id="UP000240493"/>
    </source>
</evidence>
<dbReference type="InterPro" id="IPR006913">
    <property type="entry name" value="CENP-V/GFA"/>
</dbReference>
<dbReference type="GO" id="GO:0016846">
    <property type="term" value="F:carbon-sulfur lyase activity"/>
    <property type="evidence" value="ECO:0007669"/>
    <property type="project" value="InterPro"/>
</dbReference>
<dbReference type="Gene3D" id="3.90.1590.10">
    <property type="entry name" value="glutathione-dependent formaldehyde- activating enzyme (gfa)"/>
    <property type="match status" value="1"/>
</dbReference>
<dbReference type="PROSITE" id="PS51891">
    <property type="entry name" value="CENP_V_GFA"/>
    <property type="match status" value="1"/>
</dbReference>
<dbReference type="GO" id="GO:0046872">
    <property type="term" value="F:metal ion binding"/>
    <property type="evidence" value="ECO:0007669"/>
    <property type="project" value="UniProtKB-KW"/>
</dbReference>
<dbReference type="AlphaFoldDB" id="A0A2T3YR45"/>
<evidence type="ECO:0000256" key="4">
    <source>
        <dbReference type="ARBA" id="ARBA00023239"/>
    </source>
</evidence>
<proteinExistence type="inferred from homology"/>
<gene>
    <name evidence="6" type="ORF">M441DRAFT_205643</name>
</gene>
<evidence type="ECO:0000313" key="6">
    <source>
        <dbReference type="EMBL" id="PTB35038.1"/>
    </source>
</evidence>
<dbReference type="PANTHER" id="PTHR33337">
    <property type="entry name" value="GFA DOMAIN-CONTAINING PROTEIN"/>
    <property type="match status" value="1"/>
</dbReference>
<evidence type="ECO:0000259" key="5">
    <source>
        <dbReference type="PROSITE" id="PS51891"/>
    </source>
</evidence>
<dbReference type="PANTHER" id="PTHR33337:SF30">
    <property type="entry name" value="DUF636 DOMAIN PROTEIN (AFU_ORTHOLOGUE AFUA_1G03180)"/>
    <property type="match status" value="1"/>
</dbReference>
<evidence type="ECO:0000256" key="3">
    <source>
        <dbReference type="ARBA" id="ARBA00022833"/>
    </source>
</evidence>
<keyword evidence="2" id="KW-0479">Metal-binding</keyword>
<dbReference type="Proteomes" id="UP000240493">
    <property type="component" value="Unassembled WGS sequence"/>
</dbReference>
<dbReference type="InterPro" id="IPR011057">
    <property type="entry name" value="Mss4-like_sf"/>
</dbReference>
<keyword evidence="7" id="KW-1185">Reference proteome</keyword>
<dbReference type="Pfam" id="PF04828">
    <property type="entry name" value="GFA"/>
    <property type="match status" value="1"/>
</dbReference>
<evidence type="ECO:0000256" key="1">
    <source>
        <dbReference type="ARBA" id="ARBA00005495"/>
    </source>
</evidence>
<dbReference type="OrthoDB" id="9985472at2759"/>
<accession>A0A2T3YR45</accession>